<keyword evidence="3" id="KW-1185">Reference proteome</keyword>
<name>L1MYC3_9BACT</name>
<protein>
    <recommendedName>
        <fullName evidence="4">EpsG family protein</fullName>
    </recommendedName>
</protein>
<proteinExistence type="predicted"/>
<comment type="caution">
    <text evidence="2">The sequence shown here is derived from an EMBL/GenBank/DDBJ whole genome shotgun (WGS) entry which is preliminary data.</text>
</comment>
<evidence type="ECO:0008006" key="4">
    <source>
        <dbReference type="Google" id="ProtNLM"/>
    </source>
</evidence>
<evidence type="ECO:0000313" key="3">
    <source>
        <dbReference type="Proteomes" id="UP000010433"/>
    </source>
</evidence>
<feature type="transmembrane region" description="Helical" evidence="1">
    <location>
        <begin position="198"/>
        <end position="224"/>
    </location>
</feature>
<evidence type="ECO:0000313" key="2">
    <source>
        <dbReference type="EMBL" id="EKX96110.1"/>
    </source>
</evidence>
<dbReference type="Proteomes" id="UP000010433">
    <property type="component" value="Unassembled WGS sequence"/>
</dbReference>
<feature type="transmembrane region" description="Helical" evidence="1">
    <location>
        <begin position="275"/>
        <end position="294"/>
    </location>
</feature>
<feature type="transmembrane region" description="Helical" evidence="1">
    <location>
        <begin position="125"/>
        <end position="145"/>
    </location>
</feature>
<gene>
    <name evidence="2" type="ORF">HMPREF9151_02512</name>
</gene>
<dbReference type="RefSeq" id="WP_009161372.1">
    <property type="nucleotide sequence ID" value="NZ_KB290963.1"/>
</dbReference>
<feature type="transmembrane region" description="Helical" evidence="1">
    <location>
        <begin position="329"/>
        <end position="346"/>
    </location>
</feature>
<feature type="transmembrane region" description="Helical" evidence="1">
    <location>
        <begin position="100"/>
        <end position="118"/>
    </location>
</feature>
<dbReference type="Pfam" id="PF14897">
    <property type="entry name" value="EpsG"/>
    <property type="match status" value="1"/>
</dbReference>
<dbReference type="EMBL" id="AMEP01000164">
    <property type="protein sequence ID" value="EKX96110.1"/>
    <property type="molecule type" value="Genomic_DNA"/>
</dbReference>
<keyword evidence="1" id="KW-0812">Transmembrane</keyword>
<keyword evidence="1" id="KW-0472">Membrane</keyword>
<feature type="transmembrane region" description="Helical" evidence="1">
    <location>
        <begin position="165"/>
        <end position="186"/>
    </location>
</feature>
<dbReference type="AlphaFoldDB" id="L1MYC3"/>
<dbReference type="HOGENOM" id="CLU_711445_0_0_10"/>
<dbReference type="InterPro" id="IPR049458">
    <property type="entry name" value="EpsG-like"/>
</dbReference>
<dbReference type="PATRIC" id="fig|1127699.3.peg.2306"/>
<dbReference type="STRING" id="1127699.HMPREF9151_02512"/>
<feature type="transmembrane region" description="Helical" evidence="1">
    <location>
        <begin position="29"/>
        <end position="49"/>
    </location>
</feature>
<sequence length="388" mass="45488">MLLYILIFGSTLFWFFASKKKSQKNIQGLFIFFSLLALFVGLSDMLGGYDRYIYGEIFDTLSDDIEAGLSYKESPIMEYKKEFGYVFLNVILSYITPNRYIFILLITIIIYTLIFFSIKEYTENYPFACILFLALMFFFTFTYLREVIGVGVGWLSLKYIYQRNLKMFLFVMFIAFSFHNSAVIFLPMYFIPIRKYNISIIITVMLVAFIIGLSPLPGALFSRFGELSGSEERVIQYAQEYEDSGFRIEYLLEVIVFLSIIFSKYKNILNNRKHLVFLNCALMFCTILLFFIRSSSGGRLGWYYMIGVIALFTYIAIEDKASKKTNIGLIILSSLLYARIVVSWGIRAYPYKTFLTNGHRIGDPIYELYEYDLRYDQDKFYRPAFKLK</sequence>
<dbReference type="OrthoDB" id="1061912at2"/>
<keyword evidence="1" id="KW-1133">Transmembrane helix</keyword>
<evidence type="ECO:0000256" key="1">
    <source>
        <dbReference type="SAM" id="Phobius"/>
    </source>
</evidence>
<reference evidence="2 3" key="1">
    <citation type="submission" date="2012-05" db="EMBL/GenBank/DDBJ databases">
        <authorList>
            <person name="Weinstock G."/>
            <person name="Sodergren E."/>
            <person name="Lobos E.A."/>
            <person name="Fulton L."/>
            <person name="Fulton R."/>
            <person name="Courtney L."/>
            <person name="Fronick C."/>
            <person name="O'Laughlin M."/>
            <person name="Godfrey J."/>
            <person name="Wilson R.M."/>
            <person name="Miner T."/>
            <person name="Farmer C."/>
            <person name="Delehaunty K."/>
            <person name="Cordes M."/>
            <person name="Minx P."/>
            <person name="Tomlinson C."/>
            <person name="Chen J."/>
            <person name="Wollam A."/>
            <person name="Pepin K.H."/>
            <person name="Bhonagiri V."/>
            <person name="Zhang X."/>
            <person name="Suruliraj S."/>
            <person name="Warren W."/>
            <person name="Mitreva M."/>
            <person name="Mardis E.R."/>
            <person name="Wilson R.K."/>
        </authorList>
    </citation>
    <scope>NUCLEOTIDE SEQUENCE [LARGE SCALE GENOMIC DNA]</scope>
    <source>
        <strain evidence="2 3">F0055</strain>
    </source>
</reference>
<organism evidence="2 3">
    <name type="scientific">Hoylesella saccharolytica F0055</name>
    <dbReference type="NCBI Taxonomy" id="1127699"/>
    <lineage>
        <taxon>Bacteria</taxon>
        <taxon>Pseudomonadati</taxon>
        <taxon>Bacteroidota</taxon>
        <taxon>Bacteroidia</taxon>
        <taxon>Bacteroidales</taxon>
        <taxon>Prevotellaceae</taxon>
        <taxon>Hoylesella</taxon>
    </lineage>
</organism>
<feature type="transmembrane region" description="Helical" evidence="1">
    <location>
        <begin position="300"/>
        <end position="317"/>
    </location>
</feature>
<accession>L1MYC3</accession>